<evidence type="ECO:0000259" key="2">
    <source>
        <dbReference type="SMART" id="SM00862"/>
    </source>
</evidence>
<keyword evidence="4" id="KW-1185">Reference proteome</keyword>
<keyword evidence="1" id="KW-0238">DNA-binding</keyword>
<dbReference type="InterPro" id="IPR051677">
    <property type="entry name" value="AfsR-DnrI-RedD_regulator"/>
</dbReference>
<dbReference type="InterPro" id="IPR001867">
    <property type="entry name" value="OmpR/PhoB-type_DNA-bd"/>
</dbReference>
<reference evidence="4" key="1">
    <citation type="journal article" date="2019" name="Int. J. Syst. Evol. Microbiol.">
        <title>The Global Catalogue of Microorganisms (GCM) 10K type strain sequencing project: providing services to taxonomists for standard genome sequencing and annotation.</title>
        <authorList>
            <consortium name="The Broad Institute Genomics Platform"/>
            <consortium name="The Broad Institute Genome Sequencing Center for Infectious Disease"/>
            <person name="Wu L."/>
            <person name="Ma J."/>
        </authorList>
    </citation>
    <scope>NUCLEOTIDE SEQUENCE [LARGE SCALE GENOMIC DNA]</scope>
    <source>
        <strain evidence="4">JCM 10425</strain>
    </source>
</reference>
<feature type="domain" description="OmpR/PhoB-type" evidence="2">
    <location>
        <begin position="16"/>
        <end position="88"/>
    </location>
</feature>
<sequence>MSRCRVLGPIEVVREGSPPRALPRRQRALLARLILARGRVVEFDALARSVWGDAGGPADARPALYTLASRLRGAIGPGLVTEPDGYALRVPGSAVDAWEFEDGLRAARAATGPAALSAYDRLLSWWRGRAYDEFADTFAAAESARLEALHSAATEERRALLNH</sequence>
<evidence type="ECO:0000256" key="1">
    <source>
        <dbReference type="ARBA" id="ARBA00023125"/>
    </source>
</evidence>
<dbReference type="Proteomes" id="UP001500967">
    <property type="component" value="Unassembled WGS sequence"/>
</dbReference>
<evidence type="ECO:0000313" key="3">
    <source>
        <dbReference type="EMBL" id="GAA0251046.1"/>
    </source>
</evidence>
<comment type="caution">
    <text evidence="3">The sequence shown here is derived from an EMBL/GenBank/DDBJ whole genome shotgun (WGS) entry which is preliminary data.</text>
</comment>
<dbReference type="PANTHER" id="PTHR35807:SF1">
    <property type="entry name" value="TRANSCRIPTIONAL REGULATOR REDD"/>
    <property type="match status" value="1"/>
</dbReference>
<dbReference type="PANTHER" id="PTHR35807">
    <property type="entry name" value="TRANSCRIPTIONAL REGULATOR REDD-RELATED"/>
    <property type="match status" value="1"/>
</dbReference>
<dbReference type="InterPro" id="IPR016032">
    <property type="entry name" value="Sig_transdc_resp-reg_C-effctor"/>
</dbReference>
<dbReference type="Gene3D" id="1.10.10.10">
    <property type="entry name" value="Winged helix-like DNA-binding domain superfamily/Winged helix DNA-binding domain"/>
    <property type="match status" value="1"/>
</dbReference>
<dbReference type="InterPro" id="IPR036388">
    <property type="entry name" value="WH-like_DNA-bd_sf"/>
</dbReference>
<evidence type="ECO:0000313" key="4">
    <source>
        <dbReference type="Proteomes" id="UP001500967"/>
    </source>
</evidence>
<dbReference type="SUPFAM" id="SSF46894">
    <property type="entry name" value="C-terminal effector domain of the bipartite response regulators"/>
    <property type="match status" value="1"/>
</dbReference>
<gene>
    <name evidence="3" type="ORF">GCM10009539_40210</name>
</gene>
<dbReference type="Gene3D" id="1.25.40.10">
    <property type="entry name" value="Tetratricopeptide repeat domain"/>
    <property type="match status" value="1"/>
</dbReference>
<dbReference type="InterPro" id="IPR011990">
    <property type="entry name" value="TPR-like_helical_dom_sf"/>
</dbReference>
<dbReference type="SMART" id="SM00862">
    <property type="entry name" value="Trans_reg_C"/>
    <property type="match status" value="1"/>
</dbReference>
<accession>A0ABP3E364</accession>
<proteinExistence type="predicted"/>
<name>A0ABP3E364_9ACTN</name>
<organism evidence="3 4">
    <name type="scientific">Cryptosporangium japonicum</name>
    <dbReference type="NCBI Taxonomy" id="80872"/>
    <lineage>
        <taxon>Bacteria</taxon>
        <taxon>Bacillati</taxon>
        <taxon>Actinomycetota</taxon>
        <taxon>Actinomycetes</taxon>
        <taxon>Cryptosporangiales</taxon>
        <taxon>Cryptosporangiaceae</taxon>
        <taxon>Cryptosporangium</taxon>
    </lineage>
</organism>
<dbReference type="EMBL" id="BAAAGX010000016">
    <property type="protein sequence ID" value="GAA0251046.1"/>
    <property type="molecule type" value="Genomic_DNA"/>
</dbReference>
<protein>
    <recommendedName>
        <fullName evidence="2">OmpR/PhoB-type domain-containing protein</fullName>
    </recommendedName>
</protein>